<dbReference type="Pfam" id="PF01042">
    <property type="entry name" value="Ribonuc_L-PSP"/>
    <property type="match status" value="1"/>
</dbReference>
<dbReference type="FunFam" id="3.30.1330.40:FF:000001">
    <property type="entry name" value="L-PSP family endoribonuclease"/>
    <property type="match status" value="1"/>
</dbReference>
<dbReference type="CDD" id="cd00448">
    <property type="entry name" value="YjgF_YER057c_UK114_family"/>
    <property type="match status" value="1"/>
</dbReference>
<reference evidence="3" key="1">
    <citation type="submission" date="2016-10" db="EMBL/GenBank/DDBJ databases">
        <authorList>
            <person name="Varghese N."/>
            <person name="Submissions S."/>
        </authorList>
    </citation>
    <scope>NUCLEOTIDE SEQUENCE [LARGE SCALE GENOMIC DNA]</scope>
    <source>
        <strain evidence="3">DSM 11706</strain>
    </source>
</reference>
<comment type="similarity">
    <text evidence="1">Belongs to the RutC family.</text>
</comment>
<proteinExistence type="inferred from homology"/>
<dbReference type="EMBL" id="FOXU01000013">
    <property type="protein sequence ID" value="SFQ78093.1"/>
    <property type="molecule type" value="Genomic_DNA"/>
</dbReference>
<evidence type="ECO:0000313" key="2">
    <source>
        <dbReference type="EMBL" id="SFQ78093.1"/>
    </source>
</evidence>
<evidence type="ECO:0000256" key="1">
    <source>
        <dbReference type="ARBA" id="ARBA00010552"/>
    </source>
</evidence>
<name>A0A1I6BAX6_9BACI</name>
<sequence length="123" mass="13132">MKAVSTTNAPAAIGPYVQGMVVNGMFYSSGQIPLTSAGEVVEGSITEQTAQVFANLEAVLTEAGSSLSQVVKTLVFLKDMNDFAEFNEAYEKHFNGHKPARSAVEVARLPKDVKVEIEVIAVV</sequence>
<dbReference type="STRING" id="126156.SAMN05421670_0314"/>
<evidence type="ECO:0000313" key="3">
    <source>
        <dbReference type="Proteomes" id="UP000198734"/>
    </source>
</evidence>
<dbReference type="PANTHER" id="PTHR11803:SF39">
    <property type="entry name" value="2-IMINOBUTANOATE_2-IMINOPROPANOATE DEAMINASE"/>
    <property type="match status" value="1"/>
</dbReference>
<dbReference type="GO" id="GO:0019239">
    <property type="term" value="F:deaminase activity"/>
    <property type="evidence" value="ECO:0007669"/>
    <property type="project" value="TreeGrafter"/>
</dbReference>
<organism evidence="2 3">
    <name type="scientific">Psychrobacillus psychrotolerans</name>
    <dbReference type="NCBI Taxonomy" id="126156"/>
    <lineage>
        <taxon>Bacteria</taxon>
        <taxon>Bacillati</taxon>
        <taxon>Bacillota</taxon>
        <taxon>Bacilli</taxon>
        <taxon>Bacillales</taxon>
        <taxon>Bacillaceae</taxon>
        <taxon>Psychrobacillus</taxon>
    </lineage>
</organism>
<dbReference type="Gene3D" id="3.30.1330.40">
    <property type="entry name" value="RutC-like"/>
    <property type="match status" value="1"/>
</dbReference>
<accession>A0A1I6BAX6</accession>
<gene>
    <name evidence="2" type="ORF">SAMN05421670_0314</name>
</gene>
<dbReference type="RefSeq" id="WP_093538637.1">
    <property type="nucleotide sequence ID" value="NZ_CP183885.1"/>
</dbReference>
<dbReference type="PANTHER" id="PTHR11803">
    <property type="entry name" value="2-IMINOBUTANOATE/2-IMINOPROPANOATE DEAMINASE RIDA"/>
    <property type="match status" value="1"/>
</dbReference>
<dbReference type="InterPro" id="IPR006056">
    <property type="entry name" value="RidA"/>
</dbReference>
<dbReference type="NCBIfam" id="TIGR00004">
    <property type="entry name" value="Rid family detoxifying hydrolase"/>
    <property type="match status" value="1"/>
</dbReference>
<dbReference type="GO" id="GO:0005829">
    <property type="term" value="C:cytosol"/>
    <property type="evidence" value="ECO:0007669"/>
    <property type="project" value="TreeGrafter"/>
</dbReference>
<dbReference type="InterPro" id="IPR006175">
    <property type="entry name" value="YjgF/YER057c/UK114"/>
</dbReference>
<dbReference type="InterPro" id="IPR019897">
    <property type="entry name" value="RidA_CS"/>
</dbReference>
<dbReference type="InterPro" id="IPR035959">
    <property type="entry name" value="RutC-like_sf"/>
</dbReference>
<dbReference type="OrthoDB" id="9803101at2"/>
<dbReference type="PROSITE" id="PS01094">
    <property type="entry name" value="UPF0076"/>
    <property type="match status" value="1"/>
</dbReference>
<keyword evidence="3" id="KW-1185">Reference proteome</keyword>
<dbReference type="SUPFAM" id="SSF55298">
    <property type="entry name" value="YjgF-like"/>
    <property type="match status" value="1"/>
</dbReference>
<dbReference type="AlphaFoldDB" id="A0A1I6BAX6"/>
<protein>
    <submittedName>
        <fullName evidence="2">2-iminobutanoate/2-iminopropanoate deaminase</fullName>
    </submittedName>
</protein>
<dbReference type="Proteomes" id="UP000198734">
    <property type="component" value="Unassembled WGS sequence"/>
</dbReference>